<evidence type="ECO:0000256" key="3">
    <source>
        <dbReference type="ARBA" id="ARBA00022692"/>
    </source>
</evidence>
<dbReference type="EMBL" id="CP136865">
    <property type="protein sequence ID" value="WOJ97747.1"/>
    <property type="molecule type" value="Genomic_DNA"/>
</dbReference>
<feature type="transmembrane region" description="Helical" evidence="7">
    <location>
        <begin position="125"/>
        <end position="144"/>
    </location>
</feature>
<keyword evidence="4" id="KW-0769">Symport</keyword>
<dbReference type="PANTHER" id="PTHR11706">
    <property type="entry name" value="SOLUTE CARRIER PROTEIN FAMILY 11 MEMBER"/>
    <property type="match status" value="1"/>
</dbReference>
<keyword evidence="5 7" id="KW-1133">Transmembrane helix</keyword>
<evidence type="ECO:0000313" key="9">
    <source>
        <dbReference type="Proteomes" id="UP001626549"/>
    </source>
</evidence>
<keyword evidence="3 7" id="KW-0812">Transmembrane</keyword>
<gene>
    <name evidence="8" type="ORF">R0137_04025</name>
</gene>
<evidence type="ECO:0000256" key="2">
    <source>
        <dbReference type="ARBA" id="ARBA00022448"/>
    </source>
</evidence>
<dbReference type="Proteomes" id="UP001626549">
    <property type="component" value="Chromosome"/>
</dbReference>
<organism evidence="8 9">
    <name type="scientific">Congregibacter brevis</name>
    <dbReference type="NCBI Taxonomy" id="3081201"/>
    <lineage>
        <taxon>Bacteria</taxon>
        <taxon>Pseudomonadati</taxon>
        <taxon>Pseudomonadota</taxon>
        <taxon>Gammaproteobacteria</taxon>
        <taxon>Cellvibrionales</taxon>
        <taxon>Halieaceae</taxon>
        <taxon>Congregibacter</taxon>
    </lineage>
</organism>
<evidence type="ECO:0000256" key="1">
    <source>
        <dbReference type="ARBA" id="ARBA00004141"/>
    </source>
</evidence>
<evidence type="ECO:0000256" key="6">
    <source>
        <dbReference type="ARBA" id="ARBA00023136"/>
    </source>
</evidence>
<feature type="transmembrane region" description="Helical" evidence="7">
    <location>
        <begin position="84"/>
        <end position="105"/>
    </location>
</feature>
<feature type="transmembrane region" description="Helical" evidence="7">
    <location>
        <begin position="403"/>
        <end position="421"/>
    </location>
</feature>
<sequence>MRTLAAFFSDLVGPAAVMAAGTMGAGAVASFLLAGAWFRYELLWVILAMLPVFVVSVDTASRIGALNPGHGMFALVRTRISSGLAWIILLLVVPVHFLVTMGQISVMSSAFLTLLGLPASSSSSLGLEVFLSVALSAAVLWLVFSRGYERMQRVMTLLMLLMFLCFLVVAVRGLVELPAILAGFVPSLPQDLAVPGSESPRIATSSIIAMVGAAVAPAALLGMPYMCADDGGSREELTRAFRQAIINMGFVFGAYAMFVVVAGGYALYSLPDHASFADVGQASAVFRDALPGVFSALGPVIFSLGLFTAAMTTLVVAAQVTIYFVLDMVGKEWRFSSDNTLYQRVLTGFVLAAAALAPFWDFPALLKVILLMGINVVVIPLAFVIVLVLVNSSDVMREFKAEWWRNMLLIIGLVTSIVLAVDKAPHYYRLLMG</sequence>
<keyword evidence="6 7" id="KW-0472">Membrane</keyword>
<dbReference type="InterPro" id="IPR001046">
    <property type="entry name" value="NRAMP_fam"/>
</dbReference>
<evidence type="ECO:0000256" key="4">
    <source>
        <dbReference type="ARBA" id="ARBA00022847"/>
    </source>
</evidence>
<feature type="transmembrane region" description="Helical" evidence="7">
    <location>
        <begin position="300"/>
        <end position="329"/>
    </location>
</feature>
<reference evidence="8 9" key="1">
    <citation type="submission" date="2023-10" db="EMBL/GenBank/DDBJ databases">
        <title>Two novel species belonging to the OM43/NOR5 clade.</title>
        <authorList>
            <person name="Park M."/>
        </authorList>
    </citation>
    <scope>NUCLEOTIDE SEQUENCE [LARGE SCALE GENOMIC DNA]</scope>
    <source>
        <strain evidence="8 9">IMCC45268</strain>
    </source>
</reference>
<dbReference type="Pfam" id="PF01566">
    <property type="entry name" value="Nramp"/>
    <property type="match status" value="1"/>
</dbReference>
<feature type="transmembrane region" description="Helical" evidence="7">
    <location>
        <begin position="244"/>
        <end position="268"/>
    </location>
</feature>
<feature type="transmembrane region" description="Helical" evidence="7">
    <location>
        <begin position="42"/>
        <end position="63"/>
    </location>
</feature>
<name>A0ABZ0IDX0_9GAMM</name>
<protein>
    <submittedName>
        <fullName evidence="8">Divalent metal cation transporter</fullName>
    </submittedName>
</protein>
<keyword evidence="9" id="KW-1185">Reference proteome</keyword>
<evidence type="ECO:0000313" key="8">
    <source>
        <dbReference type="EMBL" id="WOJ97747.1"/>
    </source>
</evidence>
<dbReference type="PANTHER" id="PTHR11706:SF33">
    <property type="entry name" value="NATURAL RESISTANCE-ASSOCIATED MACROPHAGE PROTEIN 2"/>
    <property type="match status" value="1"/>
</dbReference>
<feature type="transmembrane region" description="Helical" evidence="7">
    <location>
        <begin position="156"/>
        <end position="182"/>
    </location>
</feature>
<evidence type="ECO:0000256" key="7">
    <source>
        <dbReference type="SAM" id="Phobius"/>
    </source>
</evidence>
<feature type="transmembrane region" description="Helical" evidence="7">
    <location>
        <begin position="12"/>
        <end position="36"/>
    </location>
</feature>
<dbReference type="RefSeq" id="WP_407328739.1">
    <property type="nucleotide sequence ID" value="NZ_CP136865.1"/>
</dbReference>
<evidence type="ECO:0000256" key="5">
    <source>
        <dbReference type="ARBA" id="ARBA00022989"/>
    </source>
</evidence>
<feature type="transmembrane region" description="Helical" evidence="7">
    <location>
        <begin position="341"/>
        <end position="360"/>
    </location>
</feature>
<comment type="subcellular location">
    <subcellularLocation>
        <location evidence="1">Membrane</location>
        <topology evidence="1">Multi-pass membrane protein</topology>
    </subcellularLocation>
</comment>
<accession>A0ABZ0IDX0</accession>
<feature type="transmembrane region" description="Helical" evidence="7">
    <location>
        <begin position="366"/>
        <end position="391"/>
    </location>
</feature>
<keyword evidence="2" id="KW-0813">Transport</keyword>
<feature type="transmembrane region" description="Helical" evidence="7">
    <location>
        <begin position="202"/>
        <end position="223"/>
    </location>
</feature>
<proteinExistence type="predicted"/>